<evidence type="ECO:0008006" key="3">
    <source>
        <dbReference type="Google" id="ProtNLM"/>
    </source>
</evidence>
<accession>A0ABP9T7R1</accession>
<gene>
    <name evidence="1" type="ORF">GCM10023323_40160</name>
</gene>
<sequence>MRGPAAAARLSALTFLPVGIVLAACVLSSAVPYLADLVTLRRVPAQTAGPFVSITPVLAAVVG</sequence>
<keyword evidence="2" id="KW-1185">Reference proteome</keyword>
<organism evidence="1 2">
    <name type="scientific">Streptomyces thinghirensis</name>
    <dbReference type="NCBI Taxonomy" id="551547"/>
    <lineage>
        <taxon>Bacteria</taxon>
        <taxon>Bacillati</taxon>
        <taxon>Actinomycetota</taxon>
        <taxon>Actinomycetes</taxon>
        <taxon>Kitasatosporales</taxon>
        <taxon>Streptomycetaceae</taxon>
        <taxon>Streptomyces</taxon>
    </lineage>
</organism>
<dbReference type="Proteomes" id="UP001499878">
    <property type="component" value="Unassembled WGS sequence"/>
</dbReference>
<dbReference type="EMBL" id="BAABJR010000009">
    <property type="protein sequence ID" value="GAA5210858.1"/>
    <property type="molecule type" value="Genomic_DNA"/>
</dbReference>
<reference evidence="2" key="1">
    <citation type="journal article" date="2019" name="Int. J. Syst. Evol. Microbiol.">
        <title>The Global Catalogue of Microorganisms (GCM) 10K type strain sequencing project: providing services to taxonomists for standard genome sequencing and annotation.</title>
        <authorList>
            <consortium name="The Broad Institute Genomics Platform"/>
            <consortium name="The Broad Institute Genome Sequencing Center for Infectious Disease"/>
            <person name="Wu L."/>
            <person name="Ma J."/>
        </authorList>
    </citation>
    <scope>NUCLEOTIDE SEQUENCE [LARGE SCALE GENOMIC DNA]</scope>
    <source>
        <strain evidence="2">JCM 18306</strain>
    </source>
</reference>
<name>A0ABP9T7R1_9ACTN</name>
<evidence type="ECO:0000313" key="1">
    <source>
        <dbReference type="EMBL" id="GAA5210858.1"/>
    </source>
</evidence>
<proteinExistence type="predicted"/>
<dbReference type="PROSITE" id="PS51257">
    <property type="entry name" value="PROKAR_LIPOPROTEIN"/>
    <property type="match status" value="1"/>
</dbReference>
<comment type="caution">
    <text evidence="1">The sequence shown here is derived from an EMBL/GenBank/DDBJ whole genome shotgun (WGS) entry which is preliminary data.</text>
</comment>
<protein>
    <recommendedName>
        <fullName evidence="3">MFS transporter</fullName>
    </recommendedName>
</protein>
<evidence type="ECO:0000313" key="2">
    <source>
        <dbReference type="Proteomes" id="UP001499878"/>
    </source>
</evidence>